<gene>
    <name evidence="2" type="ORF">C2G38_2033850</name>
</gene>
<dbReference type="Proteomes" id="UP000266673">
    <property type="component" value="Unassembled WGS sequence"/>
</dbReference>
<evidence type="ECO:0000313" key="3">
    <source>
        <dbReference type="Proteomes" id="UP000266673"/>
    </source>
</evidence>
<dbReference type="AlphaFoldDB" id="A0A397VI00"/>
<feature type="coiled-coil region" evidence="1">
    <location>
        <begin position="83"/>
        <end position="138"/>
    </location>
</feature>
<dbReference type="EMBL" id="QKWP01000324">
    <property type="protein sequence ID" value="RIB22100.1"/>
    <property type="molecule type" value="Genomic_DNA"/>
</dbReference>
<evidence type="ECO:0000256" key="1">
    <source>
        <dbReference type="SAM" id="Coils"/>
    </source>
</evidence>
<evidence type="ECO:0008006" key="4">
    <source>
        <dbReference type="Google" id="ProtNLM"/>
    </source>
</evidence>
<comment type="caution">
    <text evidence="2">The sequence shown here is derived from an EMBL/GenBank/DDBJ whole genome shotgun (WGS) entry which is preliminary data.</text>
</comment>
<reference evidence="2 3" key="1">
    <citation type="submission" date="2018-06" db="EMBL/GenBank/DDBJ databases">
        <title>Comparative genomics reveals the genomic features of Rhizophagus irregularis, R. cerebriforme, R. diaphanum and Gigaspora rosea, and their symbiotic lifestyle signature.</title>
        <authorList>
            <person name="Morin E."/>
            <person name="San Clemente H."/>
            <person name="Chen E.C.H."/>
            <person name="De La Providencia I."/>
            <person name="Hainaut M."/>
            <person name="Kuo A."/>
            <person name="Kohler A."/>
            <person name="Murat C."/>
            <person name="Tang N."/>
            <person name="Roy S."/>
            <person name="Loubradou J."/>
            <person name="Henrissat B."/>
            <person name="Grigoriev I.V."/>
            <person name="Corradi N."/>
            <person name="Roux C."/>
            <person name="Martin F.M."/>
        </authorList>
    </citation>
    <scope>NUCLEOTIDE SEQUENCE [LARGE SCALE GENOMIC DNA]</scope>
    <source>
        <strain evidence="2 3">DAOM 194757</strain>
    </source>
</reference>
<protein>
    <recommendedName>
        <fullName evidence="4">Autophagy-related protein 16 domain-containing protein</fullName>
    </recommendedName>
</protein>
<name>A0A397VI00_9GLOM</name>
<proteinExistence type="predicted"/>
<keyword evidence="3" id="KW-1185">Reference proteome</keyword>
<sequence length="226" mass="26731">MPELANRHSSLATYIICQRHYNQIVANDYYNLASLDQEGALPDTDQDNLAMNYTDHNVAMSYTNLTVELDRTRGLLEVAQIENQQKSQFLEDQRNEIVELRNQLQKAYEDMIMTRNFLEHQRNEIVELKNQVQKVYDDVITARNLYEEQLRISDTLAAQWNSRFDNQQKRIDAIVEIAKAERVSLFEDLEQLIRDSDRFSLENLMVYSPREWLNKCNQVSIEFVLF</sequence>
<accession>A0A397VI00</accession>
<organism evidence="2 3">
    <name type="scientific">Gigaspora rosea</name>
    <dbReference type="NCBI Taxonomy" id="44941"/>
    <lineage>
        <taxon>Eukaryota</taxon>
        <taxon>Fungi</taxon>
        <taxon>Fungi incertae sedis</taxon>
        <taxon>Mucoromycota</taxon>
        <taxon>Glomeromycotina</taxon>
        <taxon>Glomeromycetes</taxon>
        <taxon>Diversisporales</taxon>
        <taxon>Gigasporaceae</taxon>
        <taxon>Gigaspora</taxon>
    </lineage>
</organism>
<dbReference type="OrthoDB" id="2435337at2759"/>
<evidence type="ECO:0000313" key="2">
    <source>
        <dbReference type="EMBL" id="RIB22100.1"/>
    </source>
</evidence>
<keyword evidence="1" id="KW-0175">Coiled coil</keyword>